<keyword evidence="2" id="KW-1185">Reference proteome</keyword>
<evidence type="ECO:0000313" key="2">
    <source>
        <dbReference type="Proteomes" id="UP000035268"/>
    </source>
</evidence>
<dbReference type="InterPro" id="IPR011050">
    <property type="entry name" value="Pectin_lyase_fold/virulence"/>
</dbReference>
<proteinExistence type="predicted"/>
<dbReference type="KEGG" id="vbl:L21SP4_00077"/>
<evidence type="ECO:0008006" key="3">
    <source>
        <dbReference type="Google" id="ProtNLM"/>
    </source>
</evidence>
<reference evidence="1 2" key="2">
    <citation type="journal article" date="2016" name="ISME J.">
        <title>Characterization of the first cultured representative of Verrucomicrobia subdivision 5 indicates the proposal of a novel phylum.</title>
        <authorList>
            <person name="Spring S."/>
            <person name="Bunk B."/>
            <person name="Sproer C."/>
            <person name="Schumann P."/>
            <person name="Rohde M."/>
            <person name="Tindall B.J."/>
            <person name="Klenk H.P."/>
        </authorList>
    </citation>
    <scope>NUCLEOTIDE SEQUENCE [LARGE SCALE GENOMIC DNA]</scope>
    <source>
        <strain evidence="1 2">L21-Fru-AB</strain>
    </source>
</reference>
<dbReference type="Proteomes" id="UP000035268">
    <property type="component" value="Chromosome"/>
</dbReference>
<gene>
    <name evidence="1" type="ORF">L21SP4_00077</name>
</gene>
<dbReference type="SUPFAM" id="SSF51126">
    <property type="entry name" value="Pectin lyase-like"/>
    <property type="match status" value="1"/>
</dbReference>
<dbReference type="InterPro" id="IPR012334">
    <property type="entry name" value="Pectin_lyas_fold"/>
</dbReference>
<accession>A0A0G3EGW1</accession>
<name>A0A0G3EGW1_9BACT</name>
<sequence>MASLSGGGMTHRLYRIVAALLITAAGVAVSETHVAEGMVSVAEYGAIPNDRGDDSAAFQRALDALLAEGGGRLEIPASTAACSKWAMWGGRRSR</sequence>
<protein>
    <recommendedName>
        <fullName evidence="3">Pectate lyase superfamily protein domain-containing protein</fullName>
    </recommendedName>
</protein>
<dbReference type="EMBL" id="CP010904">
    <property type="protein sequence ID" value="AKJ63364.1"/>
    <property type="molecule type" value="Genomic_DNA"/>
</dbReference>
<dbReference type="STRING" id="1307763.L21SP4_00077"/>
<reference evidence="2" key="1">
    <citation type="submission" date="2015-02" db="EMBL/GenBank/DDBJ databases">
        <title>Description and complete genome sequence of the first cultured representative of the subdivision 5 of the Verrucomicrobia phylum.</title>
        <authorList>
            <person name="Spring S."/>
            <person name="Bunk B."/>
            <person name="Sproer C."/>
            <person name="Klenk H.-P."/>
        </authorList>
    </citation>
    <scope>NUCLEOTIDE SEQUENCE [LARGE SCALE GENOMIC DNA]</scope>
    <source>
        <strain evidence="2">L21-Fru-AB</strain>
    </source>
</reference>
<evidence type="ECO:0000313" key="1">
    <source>
        <dbReference type="EMBL" id="AKJ63364.1"/>
    </source>
</evidence>
<organism evidence="1 2">
    <name type="scientific">Kiritimatiella glycovorans</name>
    <dbReference type="NCBI Taxonomy" id="1307763"/>
    <lineage>
        <taxon>Bacteria</taxon>
        <taxon>Pseudomonadati</taxon>
        <taxon>Kiritimatiellota</taxon>
        <taxon>Kiritimatiellia</taxon>
        <taxon>Kiritimatiellales</taxon>
        <taxon>Kiritimatiellaceae</taxon>
        <taxon>Kiritimatiella</taxon>
    </lineage>
</organism>
<dbReference type="AlphaFoldDB" id="A0A0G3EGW1"/>
<dbReference type="Gene3D" id="2.160.20.10">
    <property type="entry name" value="Single-stranded right-handed beta-helix, Pectin lyase-like"/>
    <property type="match status" value="1"/>
</dbReference>